<evidence type="ECO:0000313" key="2">
    <source>
        <dbReference type="Proteomes" id="UP000466517"/>
    </source>
</evidence>
<dbReference type="RefSeq" id="WP_163730784.1">
    <property type="nucleotide sequence ID" value="NZ_AP022610.1"/>
</dbReference>
<dbReference type="KEGG" id="mmag:MMAD_53310"/>
<evidence type="ECO:0000313" key="1">
    <source>
        <dbReference type="EMBL" id="BBZ31036.1"/>
    </source>
</evidence>
<name>A0A7I7XP77_9MYCO</name>
<organism evidence="1 2">
    <name type="scientific">Mycolicibacterium madagascariense</name>
    <dbReference type="NCBI Taxonomy" id="212765"/>
    <lineage>
        <taxon>Bacteria</taxon>
        <taxon>Bacillati</taxon>
        <taxon>Actinomycetota</taxon>
        <taxon>Actinomycetes</taxon>
        <taxon>Mycobacteriales</taxon>
        <taxon>Mycobacteriaceae</taxon>
        <taxon>Mycolicibacterium</taxon>
    </lineage>
</organism>
<protein>
    <submittedName>
        <fullName evidence="1">Uncharacterized protein</fullName>
    </submittedName>
</protein>
<accession>A0A7I7XP77</accession>
<proteinExistence type="predicted"/>
<dbReference type="EMBL" id="AP022610">
    <property type="protein sequence ID" value="BBZ31036.1"/>
    <property type="molecule type" value="Genomic_DNA"/>
</dbReference>
<gene>
    <name evidence="1" type="ORF">MMAD_53310</name>
</gene>
<reference evidence="1 2" key="1">
    <citation type="journal article" date="2019" name="Emerg. Microbes Infect.">
        <title>Comprehensive subspecies identification of 175 nontuberculous mycobacteria species based on 7547 genomic profiles.</title>
        <authorList>
            <person name="Matsumoto Y."/>
            <person name="Kinjo T."/>
            <person name="Motooka D."/>
            <person name="Nabeya D."/>
            <person name="Jung N."/>
            <person name="Uechi K."/>
            <person name="Horii T."/>
            <person name="Iida T."/>
            <person name="Fujita J."/>
            <person name="Nakamura S."/>
        </authorList>
    </citation>
    <scope>NUCLEOTIDE SEQUENCE [LARGE SCALE GENOMIC DNA]</scope>
    <source>
        <strain evidence="1 2">JCM 13574</strain>
    </source>
</reference>
<dbReference type="Proteomes" id="UP000466517">
    <property type="component" value="Chromosome"/>
</dbReference>
<dbReference type="AlphaFoldDB" id="A0A7I7XP77"/>
<sequence>MSVVVERGLARCPRCVAVADYAFVESGPNSVRYEVHCARCGEDYCEVHAPMAPGFSAAVEALAAQPLIVAASDFGSRRRRFAAWTARLSRRTRKALRAIDFRRR</sequence>
<keyword evidence="2" id="KW-1185">Reference proteome</keyword>